<proteinExistence type="predicted"/>
<dbReference type="EMBL" id="JAWDGP010004263">
    <property type="protein sequence ID" value="KAK3765954.1"/>
    <property type="molecule type" value="Genomic_DNA"/>
</dbReference>
<evidence type="ECO:0000313" key="2">
    <source>
        <dbReference type="EMBL" id="KAK3765954.1"/>
    </source>
</evidence>
<protein>
    <submittedName>
        <fullName evidence="2">Uncharacterized protein</fullName>
    </submittedName>
</protein>
<dbReference type="AlphaFoldDB" id="A0AAE0ZAU1"/>
<keyword evidence="3" id="KW-1185">Reference proteome</keyword>
<organism evidence="2 3">
    <name type="scientific">Elysia crispata</name>
    <name type="common">lettuce slug</name>
    <dbReference type="NCBI Taxonomy" id="231223"/>
    <lineage>
        <taxon>Eukaryota</taxon>
        <taxon>Metazoa</taxon>
        <taxon>Spiralia</taxon>
        <taxon>Lophotrochozoa</taxon>
        <taxon>Mollusca</taxon>
        <taxon>Gastropoda</taxon>
        <taxon>Heterobranchia</taxon>
        <taxon>Euthyneura</taxon>
        <taxon>Panpulmonata</taxon>
        <taxon>Sacoglossa</taxon>
        <taxon>Placobranchoidea</taxon>
        <taxon>Plakobranchidae</taxon>
        <taxon>Elysia</taxon>
    </lineage>
</organism>
<sequence length="92" mass="9748">MERGGGSFDLSARSRSETGSKLNNVKSRCGNYPCYRTTALCVPVDTVSGWPKSRTRSGDGKVGGPREGPGTTGWRGEGSGMVTRIEIIISPL</sequence>
<evidence type="ECO:0000313" key="3">
    <source>
        <dbReference type="Proteomes" id="UP001283361"/>
    </source>
</evidence>
<comment type="caution">
    <text evidence="2">The sequence shown here is derived from an EMBL/GenBank/DDBJ whole genome shotgun (WGS) entry which is preliminary data.</text>
</comment>
<gene>
    <name evidence="2" type="ORF">RRG08_002197</name>
</gene>
<name>A0AAE0ZAU1_9GAST</name>
<feature type="region of interest" description="Disordered" evidence="1">
    <location>
        <begin position="1"/>
        <end position="24"/>
    </location>
</feature>
<feature type="compositionally biased region" description="Gly residues" evidence="1">
    <location>
        <begin position="60"/>
        <end position="78"/>
    </location>
</feature>
<dbReference type="Proteomes" id="UP001283361">
    <property type="component" value="Unassembled WGS sequence"/>
</dbReference>
<reference evidence="2" key="1">
    <citation type="journal article" date="2023" name="G3 (Bethesda)">
        <title>A reference genome for the long-term kleptoplast-retaining sea slug Elysia crispata morphotype clarki.</title>
        <authorList>
            <person name="Eastman K.E."/>
            <person name="Pendleton A.L."/>
            <person name="Shaikh M.A."/>
            <person name="Suttiyut T."/>
            <person name="Ogas R."/>
            <person name="Tomko P."/>
            <person name="Gavelis G."/>
            <person name="Widhalm J.R."/>
            <person name="Wisecaver J.H."/>
        </authorList>
    </citation>
    <scope>NUCLEOTIDE SEQUENCE</scope>
    <source>
        <strain evidence="2">ECLA1</strain>
    </source>
</reference>
<evidence type="ECO:0000256" key="1">
    <source>
        <dbReference type="SAM" id="MobiDB-lite"/>
    </source>
</evidence>
<accession>A0AAE0ZAU1</accession>
<feature type="region of interest" description="Disordered" evidence="1">
    <location>
        <begin position="47"/>
        <end position="78"/>
    </location>
</feature>